<dbReference type="Gene3D" id="1.25.40.850">
    <property type="match status" value="1"/>
</dbReference>
<dbReference type="FunFam" id="1.25.40.850:FF:000002">
    <property type="entry name" value="Vacuolar protein sorting-associated protein 33A"/>
    <property type="match status" value="1"/>
</dbReference>
<dbReference type="InterPro" id="IPR036045">
    <property type="entry name" value="Sec1-like_sf"/>
</dbReference>
<proteinExistence type="inferred from homology"/>
<gene>
    <name evidence="15" type="primary">VPS33A</name>
</gene>
<dbReference type="AlphaFoldDB" id="A0A250YK95"/>
<keyword evidence="11" id="KW-0458">Lysosome</keyword>
<dbReference type="FunFam" id="3.40.50.1910:FF:000008">
    <property type="entry name" value="vacuolar protein sorting-associated protein 33A isoform X2"/>
    <property type="match status" value="1"/>
</dbReference>
<dbReference type="GO" id="GO:0031902">
    <property type="term" value="C:late endosome membrane"/>
    <property type="evidence" value="ECO:0007669"/>
    <property type="project" value="UniProtKB-SubCell"/>
</dbReference>
<sequence length="596" mass="67603">MAAHLSYGRVNLNVLREAVRRELREFLDKCAGSKAIVWDEYLTGPFGLIAQYSLLKEHEVEKMFTLKGSRLPAADVKNIIFFVRPRLELMDIIAENVLSEDRRGPARDFHILFVPRRSLLCEQRLKDLGVLGSFIHREEYSLDLIPFDGDLLSMESEGAFKECYLEGDQTSLYHAAKGLMTLQALYGTIPQIFGKGECARVRTNCFLRMKREFTGSQNSIFPVFDNLLLLDRNVDLLTPLATQLTYEGLIDEIYGIQNTYVKLPPEKFAPKKQGDSGKDLPTEAKKLQLNSAEELYAEIRDKNFNAVGSVLSKKAKIISAAFEERHNAKTVGEIKQFVSQLPHMQAARGSLANHTSIAELIKDVTTSEDFFDKLTVEQEFMSGIDTDKVNNYIEDCIAQKHPLIKVLRLVCLQSVCNSGLKQKVLDYYKREILQTYGYEYILTLNNLEKAGLLKSQTGGRNNYPTIRKTLRLWMDDVNEQNPTDISYVYSGYAPLSVRLAQLLSRPGWRSIEEVLRILPGPHFEERQPLPTGLQKKRQPGENRVTLVFFLGGVTFAEIAALRFLSQLEDGGTEYVIATTKLMNGASWIEALMEKPF</sequence>
<dbReference type="PANTHER" id="PTHR11679">
    <property type="entry name" value="VESICLE PROTEIN SORTING-ASSOCIATED"/>
    <property type="match status" value="1"/>
</dbReference>
<evidence type="ECO:0000256" key="12">
    <source>
        <dbReference type="ARBA" id="ARBA00023329"/>
    </source>
</evidence>
<accession>A0A250YK95</accession>
<comment type="function">
    <text evidence="14">Plays a role in vesicle-mediated protein trafficking to lysosomal compartments including the endocytic membrane transport and autophagic pathways. Believed to act as a core component of the putative HOPS and CORVET endosomal tethering complexes which are proposed to be involved in the Rab5-to-Rab7 endosome conversion probably implicating MON1A/B, and via binding SNAREs and SNARE complexes to mediate tethering and docking events during SNARE-mediated membrane fusion. The HOPS complex is proposed to be recruited to Rab7 on the late endosomal membrane and to regulate late endocytic, phagocytic and autophagic traffic towards lysosomes. The CORVET complex is proposed to function as a Rab5 effector to mediate early endosome fusion probably in specific endosome subpopulations. Required for fusion of endosomes and autophagosomes with lysosomes; the function is dependent on its association with VPS16 but not VIPAS39. The function in autophagosome-lysosome fusion implicates STX17 but not UVRAG.</text>
</comment>
<dbReference type="FunFam" id="3.40.50.1910:FF:000005">
    <property type="entry name" value="vacuolar protein sorting-associated protein 33A isoform X1"/>
    <property type="match status" value="1"/>
</dbReference>
<keyword evidence="7" id="KW-0813">Transport</keyword>
<dbReference type="InterPro" id="IPR001619">
    <property type="entry name" value="Sec1-like"/>
</dbReference>
<name>A0A250YK95_CASCN</name>
<evidence type="ECO:0000256" key="6">
    <source>
        <dbReference type="ARBA" id="ARBA00009884"/>
    </source>
</evidence>
<dbReference type="InterPro" id="IPR027482">
    <property type="entry name" value="Sec1-like_dom2"/>
</dbReference>
<dbReference type="Gene3D" id="3.90.830.10">
    <property type="entry name" value="Syntaxin Binding Protein 1, Chain A, domain 2"/>
    <property type="match status" value="1"/>
</dbReference>
<evidence type="ECO:0000256" key="2">
    <source>
        <dbReference type="ARBA" id="ARBA00004412"/>
    </source>
</evidence>
<evidence type="ECO:0000256" key="11">
    <source>
        <dbReference type="ARBA" id="ARBA00023228"/>
    </source>
</evidence>
<dbReference type="EMBL" id="GFFW01000809">
    <property type="protein sequence ID" value="JAV43979.1"/>
    <property type="molecule type" value="Transcribed_RNA"/>
</dbReference>
<evidence type="ECO:0000256" key="14">
    <source>
        <dbReference type="ARBA" id="ARBA00054535"/>
    </source>
</evidence>
<evidence type="ECO:0000256" key="3">
    <source>
        <dbReference type="ARBA" id="ARBA00004419"/>
    </source>
</evidence>
<comment type="similarity">
    <text evidence="6">Belongs to the STXBP/unc-18/SEC1 family.</text>
</comment>
<keyword evidence="12" id="KW-0968">Cytoplasmic vesicle</keyword>
<evidence type="ECO:0000256" key="13">
    <source>
        <dbReference type="ARBA" id="ARBA00039493"/>
    </source>
</evidence>
<organism evidence="15">
    <name type="scientific">Castor canadensis</name>
    <name type="common">American beaver</name>
    <dbReference type="NCBI Taxonomy" id="51338"/>
    <lineage>
        <taxon>Eukaryota</taxon>
        <taxon>Metazoa</taxon>
        <taxon>Chordata</taxon>
        <taxon>Craniata</taxon>
        <taxon>Vertebrata</taxon>
        <taxon>Euteleostomi</taxon>
        <taxon>Mammalia</taxon>
        <taxon>Eutheria</taxon>
        <taxon>Euarchontoglires</taxon>
        <taxon>Glires</taxon>
        <taxon>Rodentia</taxon>
        <taxon>Castorimorpha</taxon>
        <taxon>Castoridae</taxon>
        <taxon>Castor</taxon>
    </lineage>
</organism>
<dbReference type="InterPro" id="IPR043127">
    <property type="entry name" value="Sec-1-like_dom3a"/>
</dbReference>
<evidence type="ECO:0000256" key="10">
    <source>
        <dbReference type="ARBA" id="ARBA00023136"/>
    </source>
</evidence>
<dbReference type="Pfam" id="PF00995">
    <property type="entry name" value="Sec1"/>
    <property type="match status" value="1"/>
</dbReference>
<dbReference type="GO" id="GO:0005765">
    <property type="term" value="C:lysosomal membrane"/>
    <property type="evidence" value="ECO:0007669"/>
    <property type="project" value="UniProtKB-SubCell"/>
</dbReference>
<dbReference type="InterPro" id="IPR043154">
    <property type="entry name" value="Sec-1-like_dom1"/>
</dbReference>
<evidence type="ECO:0000256" key="8">
    <source>
        <dbReference type="ARBA" id="ARBA00022753"/>
    </source>
</evidence>
<evidence type="ECO:0000256" key="1">
    <source>
        <dbReference type="ARBA" id="ARBA00004132"/>
    </source>
</evidence>
<protein>
    <recommendedName>
        <fullName evidence="13">Vacuolar protein sorting-associated protein 33A</fullName>
    </recommendedName>
</protein>
<comment type="subcellular location">
    <subcellularLocation>
        <location evidence="3">Cytoplasmic vesicle</location>
        <location evidence="3">Autophagosome</location>
    </subcellularLocation>
    <subcellularLocation>
        <location evidence="1">Cytoplasmic vesicle</location>
        <location evidence="1">Clathrin-coated vesicle</location>
    </subcellularLocation>
    <subcellularLocation>
        <location evidence="2">Early endosome</location>
    </subcellularLocation>
    <subcellularLocation>
        <location evidence="4">Late endosome membrane</location>
        <topology evidence="4">Peripheral membrane protein</topology>
        <orientation evidence="4">Cytoplasmic side</orientation>
    </subcellularLocation>
    <subcellularLocation>
        <location evidence="5">Lysosome membrane</location>
        <topology evidence="5">Peripheral membrane protein</topology>
        <orientation evidence="5">Cytoplasmic side</orientation>
    </subcellularLocation>
</comment>
<keyword evidence="9" id="KW-0653">Protein transport</keyword>
<dbReference type="Gene3D" id="3.40.50.1910">
    <property type="match status" value="2"/>
</dbReference>
<dbReference type="Gene3D" id="3.40.50.2060">
    <property type="match status" value="1"/>
</dbReference>
<evidence type="ECO:0000256" key="7">
    <source>
        <dbReference type="ARBA" id="ARBA00022448"/>
    </source>
</evidence>
<dbReference type="GO" id="GO:0005776">
    <property type="term" value="C:autophagosome"/>
    <property type="evidence" value="ECO:0007669"/>
    <property type="project" value="UniProtKB-SubCell"/>
</dbReference>
<dbReference type="GO" id="GO:0015031">
    <property type="term" value="P:protein transport"/>
    <property type="evidence" value="ECO:0007669"/>
    <property type="project" value="UniProtKB-KW"/>
</dbReference>
<dbReference type="SUPFAM" id="SSF56815">
    <property type="entry name" value="Sec1/munc18-like (SM) proteins"/>
    <property type="match status" value="1"/>
</dbReference>
<dbReference type="FunFam" id="3.90.830.10:FF:000006">
    <property type="entry name" value="Vacuolar protein sorting-associated protein 33A"/>
    <property type="match status" value="1"/>
</dbReference>
<dbReference type="InterPro" id="IPR043155">
    <property type="entry name" value="VPS33_dom3b"/>
</dbReference>
<evidence type="ECO:0000313" key="15">
    <source>
        <dbReference type="EMBL" id="JAV43979.1"/>
    </source>
</evidence>
<dbReference type="FunFam" id="3.40.50.2060:FF:000004">
    <property type="entry name" value="vacuolar protein sorting-associated protein 33A isoform X2"/>
    <property type="match status" value="1"/>
</dbReference>
<keyword evidence="8" id="KW-0967">Endosome</keyword>
<dbReference type="GO" id="GO:0005769">
    <property type="term" value="C:early endosome"/>
    <property type="evidence" value="ECO:0007669"/>
    <property type="project" value="UniProtKB-SubCell"/>
</dbReference>
<dbReference type="GO" id="GO:0030136">
    <property type="term" value="C:clathrin-coated vesicle"/>
    <property type="evidence" value="ECO:0007669"/>
    <property type="project" value="UniProtKB-SubCell"/>
</dbReference>
<dbReference type="GO" id="GO:0016192">
    <property type="term" value="P:vesicle-mediated transport"/>
    <property type="evidence" value="ECO:0007669"/>
    <property type="project" value="InterPro"/>
</dbReference>
<evidence type="ECO:0000256" key="9">
    <source>
        <dbReference type="ARBA" id="ARBA00022927"/>
    </source>
</evidence>
<evidence type="ECO:0000256" key="5">
    <source>
        <dbReference type="ARBA" id="ARBA00004630"/>
    </source>
</evidence>
<evidence type="ECO:0000256" key="4">
    <source>
        <dbReference type="ARBA" id="ARBA00004492"/>
    </source>
</evidence>
<keyword evidence="10" id="KW-0472">Membrane</keyword>
<reference evidence="15" key="1">
    <citation type="journal article" date="2017" name="G3 (Bethesda)">
        <title>De Novo Genome and Transcriptome Assembly of the Canadian Beaver (Castor canadensis).</title>
        <authorList>
            <person name="Lok S."/>
            <person name="Paton T.A."/>
            <person name="Wang Z."/>
            <person name="Kaur G."/>
            <person name="Walker S."/>
            <person name="Yuen R.K."/>
            <person name="Sung W.W."/>
            <person name="Whitney J."/>
            <person name="Buchanan J.A."/>
            <person name="Trost B."/>
            <person name="Singh N."/>
            <person name="Apresto B."/>
            <person name="Chen N."/>
            <person name="Coole M."/>
            <person name="Dawson T.J."/>
            <person name="Ho K.Y."/>
            <person name="Hu Z."/>
            <person name="Pullenayegum S."/>
            <person name="Samler K."/>
            <person name="Shipstone A."/>
            <person name="Tsoi F."/>
            <person name="Wang T."/>
            <person name="Pereira S.L."/>
            <person name="Rostami P."/>
            <person name="Ryan C.A."/>
            <person name="Tong A.H."/>
            <person name="Ng K."/>
            <person name="Sundaravadanam Y."/>
            <person name="Simpson J.T."/>
            <person name="Lim B.K."/>
            <person name="Engstrom M.D."/>
            <person name="Dutton C.J."/>
            <person name="Kerr K.C."/>
            <person name="Franke M."/>
            <person name="Rapley W."/>
            <person name="Wintle R.F."/>
            <person name="Scherer S.W."/>
        </authorList>
    </citation>
    <scope>NUCLEOTIDE SEQUENCE</scope>
    <source>
        <strain evidence="15">Ward</strain>
        <tissue evidence="15">Leukocyte</tissue>
    </source>
</reference>